<feature type="region of interest" description="Disordered" evidence="1">
    <location>
        <begin position="298"/>
        <end position="348"/>
    </location>
</feature>
<feature type="compositionally biased region" description="Acidic residues" evidence="1">
    <location>
        <begin position="306"/>
        <end position="315"/>
    </location>
</feature>
<dbReference type="EMBL" id="QPFP01000063">
    <property type="protein sequence ID" value="TEB24813.1"/>
    <property type="molecule type" value="Genomic_DNA"/>
</dbReference>
<evidence type="ECO:0000313" key="4">
    <source>
        <dbReference type="Proteomes" id="UP000298030"/>
    </source>
</evidence>
<reference evidence="3 4" key="1">
    <citation type="journal article" date="2019" name="Nat. Ecol. Evol.">
        <title>Megaphylogeny resolves global patterns of mushroom evolution.</title>
        <authorList>
            <person name="Varga T."/>
            <person name="Krizsan K."/>
            <person name="Foldi C."/>
            <person name="Dima B."/>
            <person name="Sanchez-Garcia M."/>
            <person name="Sanchez-Ramirez S."/>
            <person name="Szollosi G.J."/>
            <person name="Szarkandi J.G."/>
            <person name="Papp V."/>
            <person name="Albert L."/>
            <person name="Andreopoulos W."/>
            <person name="Angelini C."/>
            <person name="Antonin V."/>
            <person name="Barry K.W."/>
            <person name="Bougher N.L."/>
            <person name="Buchanan P."/>
            <person name="Buyck B."/>
            <person name="Bense V."/>
            <person name="Catcheside P."/>
            <person name="Chovatia M."/>
            <person name="Cooper J."/>
            <person name="Damon W."/>
            <person name="Desjardin D."/>
            <person name="Finy P."/>
            <person name="Geml J."/>
            <person name="Haridas S."/>
            <person name="Hughes K."/>
            <person name="Justo A."/>
            <person name="Karasinski D."/>
            <person name="Kautmanova I."/>
            <person name="Kiss B."/>
            <person name="Kocsube S."/>
            <person name="Kotiranta H."/>
            <person name="LaButti K.M."/>
            <person name="Lechner B.E."/>
            <person name="Liimatainen K."/>
            <person name="Lipzen A."/>
            <person name="Lukacs Z."/>
            <person name="Mihaltcheva S."/>
            <person name="Morgado L.N."/>
            <person name="Niskanen T."/>
            <person name="Noordeloos M.E."/>
            <person name="Ohm R.A."/>
            <person name="Ortiz-Santana B."/>
            <person name="Ovrebo C."/>
            <person name="Racz N."/>
            <person name="Riley R."/>
            <person name="Savchenko A."/>
            <person name="Shiryaev A."/>
            <person name="Soop K."/>
            <person name="Spirin V."/>
            <person name="Szebenyi C."/>
            <person name="Tomsovsky M."/>
            <person name="Tulloss R.E."/>
            <person name="Uehling J."/>
            <person name="Grigoriev I.V."/>
            <person name="Vagvolgyi C."/>
            <person name="Papp T."/>
            <person name="Martin F.M."/>
            <person name="Miettinen O."/>
            <person name="Hibbett D.S."/>
            <person name="Nagy L.G."/>
        </authorList>
    </citation>
    <scope>NUCLEOTIDE SEQUENCE [LARGE SCALE GENOMIC DNA]</scope>
    <source>
        <strain evidence="3 4">FP101781</strain>
    </source>
</reference>
<gene>
    <name evidence="3" type="ORF">FA13DRAFT_1287716</name>
</gene>
<keyword evidence="2" id="KW-0812">Transmembrane</keyword>
<keyword evidence="2" id="KW-1133">Transmembrane helix</keyword>
<feature type="transmembrane region" description="Helical" evidence="2">
    <location>
        <begin position="123"/>
        <end position="143"/>
    </location>
</feature>
<feature type="transmembrane region" description="Helical" evidence="2">
    <location>
        <begin position="57"/>
        <end position="74"/>
    </location>
</feature>
<evidence type="ECO:0000313" key="3">
    <source>
        <dbReference type="EMBL" id="TEB24813.1"/>
    </source>
</evidence>
<feature type="compositionally biased region" description="Basic and acidic residues" evidence="1">
    <location>
        <begin position="337"/>
        <end position="348"/>
    </location>
</feature>
<sequence length="348" mass="38828">MALSAKEIQALTDTVAMWRMQEYILIPWYCFYVYYFLTTMAEEVSVIRPQRWNRGKALYMTIRYAMLVYIVIQLTREYRNYIAIPPKSCKALLIGYDLAIGLVALTCSFSLALCLSALVQLKAIYLVAIIVIDCAKPAMSWIINVTADFQYPAKPTSPLLDELGYPCYYISQKEWSENTIGHAGQDVRAYLSLAATTIMFLLGIAAFFVRYKGQGSPLIQVLRRDGGLYYMSMLAYRMLMAIFLTPQVVSISGRDANMAYILLLGAGLALNPILAQRLLINMRKVDYMGSQPVASKLLFAPPPPGSDEDLEDDPGFFEMAPGPSGAHHRGAVSKTSSTDEAREHGNNV</sequence>
<feature type="transmembrane region" description="Helical" evidence="2">
    <location>
        <begin position="258"/>
        <end position="280"/>
    </location>
</feature>
<keyword evidence="2" id="KW-0472">Membrane</keyword>
<proteinExistence type="predicted"/>
<dbReference type="OrthoDB" id="3116884at2759"/>
<accession>A0A4Y7SSG6</accession>
<dbReference type="Proteomes" id="UP000298030">
    <property type="component" value="Unassembled WGS sequence"/>
</dbReference>
<comment type="caution">
    <text evidence="3">The sequence shown here is derived from an EMBL/GenBank/DDBJ whole genome shotgun (WGS) entry which is preliminary data.</text>
</comment>
<feature type="transmembrane region" description="Helical" evidence="2">
    <location>
        <begin position="94"/>
        <end position="116"/>
    </location>
</feature>
<name>A0A4Y7SSG6_COPMI</name>
<keyword evidence="4" id="KW-1185">Reference proteome</keyword>
<feature type="transmembrane region" description="Helical" evidence="2">
    <location>
        <begin position="228"/>
        <end position="246"/>
    </location>
</feature>
<dbReference type="AlphaFoldDB" id="A0A4Y7SSG6"/>
<feature type="transmembrane region" description="Helical" evidence="2">
    <location>
        <begin position="189"/>
        <end position="208"/>
    </location>
</feature>
<feature type="transmembrane region" description="Helical" evidence="2">
    <location>
        <begin position="20"/>
        <end position="37"/>
    </location>
</feature>
<protein>
    <submittedName>
        <fullName evidence="3">Uncharacterized protein</fullName>
    </submittedName>
</protein>
<evidence type="ECO:0000256" key="1">
    <source>
        <dbReference type="SAM" id="MobiDB-lite"/>
    </source>
</evidence>
<evidence type="ECO:0000256" key="2">
    <source>
        <dbReference type="SAM" id="Phobius"/>
    </source>
</evidence>
<organism evidence="3 4">
    <name type="scientific">Coprinellus micaceus</name>
    <name type="common">Glistening ink-cap mushroom</name>
    <name type="synonym">Coprinus micaceus</name>
    <dbReference type="NCBI Taxonomy" id="71717"/>
    <lineage>
        <taxon>Eukaryota</taxon>
        <taxon>Fungi</taxon>
        <taxon>Dikarya</taxon>
        <taxon>Basidiomycota</taxon>
        <taxon>Agaricomycotina</taxon>
        <taxon>Agaricomycetes</taxon>
        <taxon>Agaricomycetidae</taxon>
        <taxon>Agaricales</taxon>
        <taxon>Agaricineae</taxon>
        <taxon>Psathyrellaceae</taxon>
        <taxon>Coprinellus</taxon>
    </lineage>
</organism>